<dbReference type="AlphaFoldDB" id="A0A6B0UG50"/>
<proteinExistence type="predicted"/>
<feature type="transmembrane region" description="Helical" evidence="1">
    <location>
        <begin position="12"/>
        <end position="29"/>
    </location>
</feature>
<keyword evidence="1" id="KW-0472">Membrane</keyword>
<organism evidence="2">
    <name type="scientific">Ixodes ricinus</name>
    <name type="common">Common tick</name>
    <name type="synonym">Acarus ricinus</name>
    <dbReference type="NCBI Taxonomy" id="34613"/>
    <lineage>
        <taxon>Eukaryota</taxon>
        <taxon>Metazoa</taxon>
        <taxon>Ecdysozoa</taxon>
        <taxon>Arthropoda</taxon>
        <taxon>Chelicerata</taxon>
        <taxon>Arachnida</taxon>
        <taxon>Acari</taxon>
        <taxon>Parasitiformes</taxon>
        <taxon>Ixodida</taxon>
        <taxon>Ixodoidea</taxon>
        <taxon>Ixodidae</taxon>
        <taxon>Ixodinae</taxon>
        <taxon>Ixodes</taxon>
    </lineage>
</organism>
<dbReference type="EMBL" id="GIFC01006794">
    <property type="protein sequence ID" value="MXU88877.1"/>
    <property type="molecule type" value="Transcribed_RNA"/>
</dbReference>
<accession>A0A6B0UG50</accession>
<keyword evidence="1" id="KW-0812">Transmembrane</keyword>
<protein>
    <submittedName>
        <fullName evidence="2">Putative secreted protein</fullName>
    </submittedName>
</protein>
<evidence type="ECO:0000256" key="1">
    <source>
        <dbReference type="SAM" id="Phobius"/>
    </source>
</evidence>
<keyword evidence="1" id="KW-1133">Transmembrane helix</keyword>
<sequence length="104" mass="11552">MHSLILLKNGSNFFLFVCFTLFARLVFVTRCKSGRKHILDDCVFASPGRDAFATSAFSNSSVQANCPPIPFFFPFFFFLHEALCTVAFVANIVTASRRGLAVCN</sequence>
<name>A0A6B0UG50_IXORI</name>
<evidence type="ECO:0000313" key="2">
    <source>
        <dbReference type="EMBL" id="MXU88877.1"/>
    </source>
</evidence>
<reference evidence="2" key="1">
    <citation type="submission" date="2019-12" db="EMBL/GenBank/DDBJ databases">
        <title>An insight into the sialome of adult female Ixodes ricinus ticks feeding for 6 days.</title>
        <authorList>
            <person name="Perner J."/>
            <person name="Ribeiro J.M.C."/>
        </authorList>
    </citation>
    <scope>NUCLEOTIDE SEQUENCE</scope>
    <source>
        <strain evidence="2">Semi-engorged</strain>
        <tissue evidence="2">Salivary glands</tissue>
    </source>
</reference>